<proteinExistence type="predicted"/>
<evidence type="ECO:0000313" key="1">
    <source>
        <dbReference type="EMBL" id="CAG8842731.1"/>
    </source>
</evidence>
<protein>
    <submittedName>
        <fullName evidence="1">35914_t:CDS:1</fullName>
    </submittedName>
</protein>
<evidence type="ECO:0000313" key="2">
    <source>
        <dbReference type="Proteomes" id="UP000789920"/>
    </source>
</evidence>
<reference evidence="1" key="1">
    <citation type="submission" date="2021-06" db="EMBL/GenBank/DDBJ databases">
        <authorList>
            <person name="Kallberg Y."/>
            <person name="Tangrot J."/>
            <person name="Rosling A."/>
        </authorList>
    </citation>
    <scope>NUCLEOTIDE SEQUENCE</scope>
    <source>
        <strain evidence="1">MA461A</strain>
    </source>
</reference>
<dbReference type="Proteomes" id="UP000789920">
    <property type="component" value="Unassembled WGS sequence"/>
</dbReference>
<sequence length="109" mass="12675">MTPETINLRSKTFLIEMLKLMKLEGDRQGEPITNTNEILTIQGKKKLDPGHFEFENDEQHFKFLRMNNEDQKDIIQNLKNSLQGGANYKQQNEQILTNLKNILGDNLTD</sequence>
<comment type="caution">
    <text evidence="1">The sequence shown here is derived from an EMBL/GenBank/DDBJ whole genome shotgun (WGS) entry which is preliminary data.</text>
</comment>
<name>A0ACA9SKR2_9GLOM</name>
<gene>
    <name evidence="1" type="ORF">RPERSI_LOCUS32450</name>
</gene>
<accession>A0ACA9SKR2</accession>
<dbReference type="EMBL" id="CAJVQC010135395">
    <property type="protein sequence ID" value="CAG8842731.1"/>
    <property type="molecule type" value="Genomic_DNA"/>
</dbReference>
<keyword evidence="2" id="KW-1185">Reference proteome</keyword>
<organism evidence="1 2">
    <name type="scientific">Racocetra persica</name>
    <dbReference type="NCBI Taxonomy" id="160502"/>
    <lineage>
        <taxon>Eukaryota</taxon>
        <taxon>Fungi</taxon>
        <taxon>Fungi incertae sedis</taxon>
        <taxon>Mucoromycota</taxon>
        <taxon>Glomeromycotina</taxon>
        <taxon>Glomeromycetes</taxon>
        <taxon>Diversisporales</taxon>
        <taxon>Gigasporaceae</taxon>
        <taxon>Racocetra</taxon>
    </lineage>
</organism>